<dbReference type="SMART" id="SM00740">
    <property type="entry name" value="PASTA"/>
    <property type="match status" value="3"/>
</dbReference>
<feature type="region of interest" description="Disordered" evidence="11">
    <location>
        <begin position="405"/>
        <end position="440"/>
    </location>
</feature>
<dbReference type="CDD" id="cd14014">
    <property type="entry name" value="STKc_PknB_like"/>
    <property type="match status" value="1"/>
</dbReference>
<evidence type="ECO:0000256" key="4">
    <source>
        <dbReference type="ARBA" id="ARBA00022737"/>
    </source>
</evidence>
<dbReference type="NCBIfam" id="NF033483">
    <property type="entry name" value="PknB_PASTA_kin"/>
    <property type="match status" value="1"/>
</dbReference>
<evidence type="ECO:0000256" key="2">
    <source>
        <dbReference type="ARBA" id="ARBA00022527"/>
    </source>
</evidence>
<accession>A0A917SD82</accession>
<dbReference type="InterPro" id="IPR008271">
    <property type="entry name" value="Ser/Thr_kinase_AS"/>
</dbReference>
<feature type="domain" description="PASTA" evidence="14">
    <location>
        <begin position="385"/>
        <end position="452"/>
    </location>
</feature>
<proteinExistence type="predicted"/>
<evidence type="ECO:0000256" key="5">
    <source>
        <dbReference type="ARBA" id="ARBA00022741"/>
    </source>
</evidence>
<dbReference type="FunFam" id="1.10.510.10:FF:000021">
    <property type="entry name" value="Serine/threonine protein kinase"/>
    <property type="match status" value="1"/>
</dbReference>
<evidence type="ECO:0000256" key="9">
    <source>
        <dbReference type="ARBA" id="ARBA00048679"/>
    </source>
</evidence>
<evidence type="ECO:0000313" key="15">
    <source>
        <dbReference type="EMBL" id="GGL70341.1"/>
    </source>
</evidence>
<sequence>MTESETPAHRLVGGRYELGELLGRGGMAEVRRAIDQRLGRPVAVKQLRTDLATDPTFQARFRREAQSAAGLNHPNIVAVYDTGEEPDPVTGVLVPYIVMELVEGPTLRDVLREGRKILPERALELTAGVLDALTYSHRAGIVHRDIKPANVMLTQAGNVKVMDFGIARAVADTSATMTQTAAVIGTAQYLSPEQARGETVDARSDLYSAGCLMYELLVGRPPFTGESPVSVAYQHVREAPVPPSRIDPSIPHDIDTIVLKSLEKEPDDRYQSAREMKADINRVLAGEQVTTALAAQTTAVRPAVPVGPDPDATRLVPAQAAPVAQTPSRMLPGSGPDDFDEDEPPRKKRTGLAVLLVVLIVLVLAALGAGGYYWWQNQKPQAARPPVKITVPSVLGMDRTRAETEIKSKGLTPNITSVNGPDDDTKNTATDQDPKSGVKVDPNSTVKVEINVGPKQATIPDDLVGENVKKVEAALKDAGFSSDDITRQDAQQPEPLDAEKGDVLAIDPDEGTTVSLDTKITLTVATGKSEVPNLMGKQAGPAEDDAAAAGFKTSTKQVVNKDNPPGIVIAQSYDEGTLLKRGTTIVLTVAKAPPSPSPTPTPPASTPPATPSSPTPGSSPTDTPTKG</sequence>
<reference evidence="15" key="1">
    <citation type="journal article" date="2014" name="Int. J. Syst. Evol. Microbiol.">
        <title>Complete genome sequence of Corynebacterium casei LMG S-19264T (=DSM 44701T), isolated from a smear-ripened cheese.</title>
        <authorList>
            <consortium name="US DOE Joint Genome Institute (JGI-PGF)"/>
            <person name="Walter F."/>
            <person name="Albersmeier A."/>
            <person name="Kalinowski J."/>
            <person name="Ruckert C."/>
        </authorList>
    </citation>
    <scope>NUCLEOTIDE SEQUENCE</scope>
    <source>
        <strain evidence="15">CGMCC 4.7306</strain>
    </source>
</reference>
<keyword evidence="2" id="KW-0723">Serine/threonine-protein kinase</keyword>
<dbReference type="PROSITE" id="PS00108">
    <property type="entry name" value="PROTEIN_KINASE_ST"/>
    <property type="match status" value="1"/>
</dbReference>
<keyword evidence="12" id="KW-0812">Transmembrane</keyword>
<protein>
    <recommendedName>
        <fullName evidence="1">non-specific serine/threonine protein kinase</fullName>
        <ecNumber evidence="1">2.7.11.1</ecNumber>
    </recommendedName>
</protein>
<feature type="domain" description="PASTA" evidence="14">
    <location>
        <begin position="525"/>
        <end position="591"/>
    </location>
</feature>
<feature type="region of interest" description="Disordered" evidence="11">
    <location>
        <begin position="319"/>
        <end position="345"/>
    </location>
</feature>
<feature type="domain" description="Protein kinase" evidence="13">
    <location>
        <begin position="16"/>
        <end position="284"/>
    </location>
</feature>
<evidence type="ECO:0000256" key="3">
    <source>
        <dbReference type="ARBA" id="ARBA00022679"/>
    </source>
</evidence>
<comment type="caution">
    <text evidence="15">The sequence shown here is derived from an EMBL/GenBank/DDBJ whole genome shotgun (WGS) entry which is preliminary data.</text>
</comment>
<feature type="transmembrane region" description="Helical" evidence="12">
    <location>
        <begin position="352"/>
        <end position="375"/>
    </location>
</feature>
<evidence type="ECO:0000313" key="16">
    <source>
        <dbReference type="Proteomes" id="UP000613840"/>
    </source>
</evidence>
<dbReference type="GO" id="GO:0004674">
    <property type="term" value="F:protein serine/threonine kinase activity"/>
    <property type="evidence" value="ECO:0007669"/>
    <property type="project" value="UniProtKB-KW"/>
</dbReference>
<dbReference type="AlphaFoldDB" id="A0A917SD82"/>
<keyword evidence="4" id="KW-0677">Repeat</keyword>
<evidence type="ECO:0000256" key="6">
    <source>
        <dbReference type="ARBA" id="ARBA00022777"/>
    </source>
</evidence>
<dbReference type="InterPro" id="IPR011009">
    <property type="entry name" value="Kinase-like_dom_sf"/>
</dbReference>
<dbReference type="InterPro" id="IPR000719">
    <property type="entry name" value="Prot_kinase_dom"/>
</dbReference>
<feature type="compositionally biased region" description="Low complexity" evidence="11">
    <location>
        <begin position="615"/>
        <end position="627"/>
    </location>
</feature>
<dbReference type="PROSITE" id="PS50011">
    <property type="entry name" value="PROTEIN_KINASE_DOM"/>
    <property type="match status" value="1"/>
</dbReference>
<dbReference type="PROSITE" id="PS51178">
    <property type="entry name" value="PASTA"/>
    <property type="match status" value="3"/>
</dbReference>
<comment type="catalytic activity">
    <reaction evidence="8">
        <text>L-threonyl-[protein] + ATP = O-phospho-L-threonyl-[protein] + ADP + H(+)</text>
        <dbReference type="Rhea" id="RHEA:46608"/>
        <dbReference type="Rhea" id="RHEA-COMP:11060"/>
        <dbReference type="Rhea" id="RHEA-COMP:11605"/>
        <dbReference type="ChEBI" id="CHEBI:15378"/>
        <dbReference type="ChEBI" id="CHEBI:30013"/>
        <dbReference type="ChEBI" id="CHEBI:30616"/>
        <dbReference type="ChEBI" id="CHEBI:61977"/>
        <dbReference type="ChEBI" id="CHEBI:456216"/>
        <dbReference type="EC" id="2.7.11.1"/>
    </reaction>
</comment>
<keyword evidence="5 10" id="KW-0547">Nucleotide-binding</keyword>
<dbReference type="GO" id="GO:0045717">
    <property type="term" value="P:negative regulation of fatty acid biosynthetic process"/>
    <property type="evidence" value="ECO:0007669"/>
    <property type="project" value="UniProtKB-ARBA"/>
</dbReference>
<evidence type="ECO:0000256" key="12">
    <source>
        <dbReference type="SAM" id="Phobius"/>
    </source>
</evidence>
<keyword evidence="6 15" id="KW-0418">Kinase</keyword>
<dbReference type="FunFam" id="3.30.200.20:FF:000035">
    <property type="entry name" value="Serine/threonine protein kinase Stk1"/>
    <property type="match status" value="1"/>
</dbReference>
<evidence type="ECO:0000256" key="8">
    <source>
        <dbReference type="ARBA" id="ARBA00047899"/>
    </source>
</evidence>
<dbReference type="CDD" id="cd06577">
    <property type="entry name" value="PASTA_pknB"/>
    <property type="match status" value="3"/>
</dbReference>
<dbReference type="Gene3D" id="3.30.200.20">
    <property type="entry name" value="Phosphorylase Kinase, domain 1"/>
    <property type="match status" value="1"/>
</dbReference>
<dbReference type="EMBL" id="BMMZ01000007">
    <property type="protein sequence ID" value="GGL70341.1"/>
    <property type="molecule type" value="Genomic_DNA"/>
</dbReference>
<dbReference type="InterPro" id="IPR005543">
    <property type="entry name" value="PASTA_dom"/>
</dbReference>
<keyword evidence="7 10" id="KW-0067">ATP-binding</keyword>
<dbReference type="Gene3D" id="1.10.510.10">
    <property type="entry name" value="Transferase(Phosphotransferase) domain 1"/>
    <property type="match status" value="1"/>
</dbReference>
<dbReference type="PANTHER" id="PTHR43289">
    <property type="entry name" value="MITOGEN-ACTIVATED PROTEIN KINASE KINASE KINASE 20-RELATED"/>
    <property type="match status" value="1"/>
</dbReference>
<evidence type="ECO:0000259" key="13">
    <source>
        <dbReference type="PROSITE" id="PS50011"/>
    </source>
</evidence>
<dbReference type="PROSITE" id="PS00107">
    <property type="entry name" value="PROTEIN_KINASE_ATP"/>
    <property type="match status" value="1"/>
</dbReference>
<dbReference type="InterPro" id="IPR017441">
    <property type="entry name" value="Protein_kinase_ATP_BS"/>
</dbReference>
<evidence type="ECO:0000256" key="1">
    <source>
        <dbReference type="ARBA" id="ARBA00012513"/>
    </source>
</evidence>
<name>A0A917SD82_9ACTN</name>
<keyword evidence="3" id="KW-0808">Transferase</keyword>
<keyword evidence="16" id="KW-1185">Reference proteome</keyword>
<evidence type="ECO:0000256" key="10">
    <source>
        <dbReference type="PROSITE-ProRule" id="PRU10141"/>
    </source>
</evidence>
<dbReference type="Gene3D" id="3.30.10.20">
    <property type="match status" value="3"/>
</dbReference>
<reference evidence="15" key="2">
    <citation type="submission" date="2020-09" db="EMBL/GenBank/DDBJ databases">
        <authorList>
            <person name="Sun Q."/>
            <person name="Zhou Y."/>
        </authorList>
    </citation>
    <scope>NUCLEOTIDE SEQUENCE</scope>
    <source>
        <strain evidence="15">CGMCC 4.7306</strain>
    </source>
</reference>
<dbReference type="Proteomes" id="UP000613840">
    <property type="component" value="Unassembled WGS sequence"/>
</dbReference>
<keyword evidence="12" id="KW-1133">Transmembrane helix</keyword>
<dbReference type="GO" id="GO:0005524">
    <property type="term" value="F:ATP binding"/>
    <property type="evidence" value="ECO:0007669"/>
    <property type="project" value="UniProtKB-UniRule"/>
</dbReference>
<comment type="catalytic activity">
    <reaction evidence="9">
        <text>L-seryl-[protein] + ATP = O-phospho-L-seryl-[protein] + ADP + H(+)</text>
        <dbReference type="Rhea" id="RHEA:17989"/>
        <dbReference type="Rhea" id="RHEA-COMP:9863"/>
        <dbReference type="Rhea" id="RHEA-COMP:11604"/>
        <dbReference type="ChEBI" id="CHEBI:15378"/>
        <dbReference type="ChEBI" id="CHEBI:29999"/>
        <dbReference type="ChEBI" id="CHEBI:30616"/>
        <dbReference type="ChEBI" id="CHEBI:83421"/>
        <dbReference type="ChEBI" id="CHEBI:456216"/>
        <dbReference type="EC" id="2.7.11.1"/>
    </reaction>
</comment>
<organism evidence="15 16">
    <name type="scientific">Microlunatus endophyticus</name>
    <dbReference type="NCBI Taxonomy" id="1716077"/>
    <lineage>
        <taxon>Bacteria</taxon>
        <taxon>Bacillati</taxon>
        <taxon>Actinomycetota</taxon>
        <taxon>Actinomycetes</taxon>
        <taxon>Propionibacteriales</taxon>
        <taxon>Propionibacteriaceae</taxon>
        <taxon>Microlunatus</taxon>
    </lineage>
</organism>
<gene>
    <name evidence="15" type="ORF">GCM10011575_31000</name>
</gene>
<evidence type="ECO:0000256" key="11">
    <source>
        <dbReference type="SAM" id="MobiDB-lite"/>
    </source>
</evidence>
<evidence type="ECO:0000259" key="14">
    <source>
        <dbReference type="PROSITE" id="PS51178"/>
    </source>
</evidence>
<feature type="region of interest" description="Disordered" evidence="11">
    <location>
        <begin position="589"/>
        <end position="627"/>
    </location>
</feature>
<dbReference type="SMART" id="SM00220">
    <property type="entry name" value="S_TKc"/>
    <property type="match status" value="1"/>
</dbReference>
<dbReference type="SUPFAM" id="SSF56112">
    <property type="entry name" value="Protein kinase-like (PK-like)"/>
    <property type="match status" value="1"/>
</dbReference>
<feature type="compositionally biased region" description="Pro residues" evidence="11">
    <location>
        <begin position="593"/>
        <end position="614"/>
    </location>
</feature>
<dbReference type="EC" id="2.7.11.1" evidence="1"/>
<keyword evidence="12" id="KW-0472">Membrane</keyword>
<dbReference type="Pfam" id="PF00069">
    <property type="entry name" value="Pkinase"/>
    <property type="match status" value="1"/>
</dbReference>
<evidence type="ECO:0000256" key="7">
    <source>
        <dbReference type="ARBA" id="ARBA00022840"/>
    </source>
</evidence>
<feature type="domain" description="PASTA" evidence="14">
    <location>
        <begin position="453"/>
        <end position="524"/>
    </location>
</feature>
<dbReference type="RefSeq" id="WP_188896273.1">
    <property type="nucleotide sequence ID" value="NZ_BMMZ01000007.1"/>
</dbReference>
<feature type="binding site" evidence="10">
    <location>
        <position position="45"/>
    </location>
    <ligand>
        <name>ATP</name>
        <dbReference type="ChEBI" id="CHEBI:30616"/>
    </ligand>
</feature>
<dbReference type="PANTHER" id="PTHR43289:SF6">
    <property type="entry name" value="SERINE_THREONINE-PROTEIN KINASE NEKL-3"/>
    <property type="match status" value="1"/>
</dbReference>
<dbReference type="Pfam" id="PF03793">
    <property type="entry name" value="PASTA"/>
    <property type="match status" value="3"/>
</dbReference>